<proteinExistence type="predicted"/>
<keyword evidence="1" id="KW-0732">Signal</keyword>
<protein>
    <submittedName>
        <fullName evidence="2">Uncharacterized conserved protein, DUF885 familyt</fullName>
    </submittedName>
</protein>
<name>A0A1T5AYS1_9SPHN</name>
<dbReference type="Pfam" id="PF05960">
    <property type="entry name" value="DUF885"/>
    <property type="match status" value="1"/>
</dbReference>
<gene>
    <name evidence="2" type="ORF">SAMN06295920_102316</name>
</gene>
<dbReference type="STRING" id="439228.SAMN06295920_102316"/>
<dbReference type="Proteomes" id="UP000189818">
    <property type="component" value="Unassembled WGS sequence"/>
</dbReference>
<reference evidence="3" key="1">
    <citation type="submission" date="2017-02" db="EMBL/GenBank/DDBJ databases">
        <authorList>
            <person name="Varghese N."/>
            <person name="Submissions S."/>
        </authorList>
    </citation>
    <scope>NUCLEOTIDE SEQUENCE [LARGE SCALE GENOMIC DNA]</scope>
    <source>
        <strain evidence="3">UM2</strain>
    </source>
</reference>
<accession>A0A1T5AYS1</accession>
<organism evidence="2 3">
    <name type="scientific">Rhizorhabdus histidinilytica</name>
    <dbReference type="NCBI Taxonomy" id="439228"/>
    <lineage>
        <taxon>Bacteria</taxon>
        <taxon>Pseudomonadati</taxon>
        <taxon>Pseudomonadota</taxon>
        <taxon>Alphaproteobacteria</taxon>
        <taxon>Sphingomonadales</taxon>
        <taxon>Sphingomonadaceae</taxon>
        <taxon>Rhizorhabdus</taxon>
    </lineage>
</organism>
<dbReference type="InterPro" id="IPR010281">
    <property type="entry name" value="DUF885"/>
</dbReference>
<dbReference type="EMBL" id="FUYM01000002">
    <property type="protein sequence ID" value="SKB39969.1"/>
    <property type="molecule type" value="Genomic_DNA"/>
</dbReference>
<dbReference type="PANTHER" id="PTHR33361:SF2">
    <property type="entry name" value="DUF885 DOMAIN-CONTAINING PROTEIN"/>
    <property type="match status" value="1"/>
</dbReference>
<keyword evidence="3" id="KW-1185">Reference proteome</keyword>
<sequence length="598" mass="67879">MLKQVQHDVPERICHSLAMHKLMIIAAAAALVVAPAFANPADDRFDALSAKEWTWRQQSFQSEESNKGGIPKHLPDESLATQQARLATWTDTLKQLDAIRPTDLSPGKQEDYGVYRAQIETLLDAQRFRDFEKPLNSDSSFWADLGYYARQPIRTEADARAMLSMMADIPRYFSQNIANMRAGLKRGFTPPRVIMKDREQSIALVAEAKSPRDTLWFEPFANLPATIPAARQEALRGEAGALIRDRIIPAYADLLAFMRKDYLPHLREGLAAEGWPDGKAYYRAQIRAYTTLDLPPEEIHRIGLAEVAKIRAQMDAIMKEVKFQGDFPSFLHFLRTDPQFYVKTPQALLDRAAWTAKRFDGVAARWFGRMPRGRFGIVPVPADIAPYYTAGRGGQDRYLLNTYDLPSRPLFQLTALTLHESAPGHSWQTSMAAENEDRPDWRRYTYVSAYGEGWALYCEKLGVEMGMYDTPYERFGMLSYQMWRAARLVIDTGIHSKGWTREQGIAFLRDNSALSEHEITTEVDRYIGWPGQALSYYLGQLQIEKERARAKAALGDRFDIRAFHDMVLSLGSVPLPVLTTRTDRFIAEGGKGPWPLSN</sequence>
<feature type="chain" id="PRO_5010517443" evidence="1">
    <location>
        <begin position="39"/>
        <end position="598"/>
    </location>
</feature>
<evidence type="ECO:0000313" key="3">
    <source>
        <dbReference type="Proteomes" id="UP000189818"/>
    </source>
</evidence>
<evidence type="ECO:0000256" key="1">
    <source>
        <dbReference type="SAM" id="SignalP"/>
    </source>
</evidence>
<dbReference type="AlphaFoldDB" id="A0A1T5AYS1"/>
<feature type="signal peptide" evidence="1">
    <location>
        <begin position="1"/>
        <end position="38"/>
    </location>
</feature>
<dbReference type="PANTHER" id="PTHR33361">
    <property type="entry name" value="GLR0591 PROTEIN"/>
    <property type="match status" value="1"/>
</dbReference>
<dbReference type="OrthoDB" id="9763405at2"/>
<evidence type="ECO:0000313" key="2">
    <source>
        <dbReference type="EMBL" id="SKB39969.1"/>
    </source>
</evidence>